<name>A0A0U5E5H4_9GAMM</name>
<dbReference type="KEGG" id="ege:EM595_0048"/>
<evidence type="ECO:0000313" key="1">
    <source>
        <dbReference type="EMBL" id="CUU22285.1"/>
    </source>
</evidence>
<dbReference type="AlphaFoldDB" id="A0A0U5E5H4"/>
<dbReference type="EMBL" id="LN907827">
    <property type="protein sequence ID" value="CUU22285.1"/>
    <property type="molecule type" value="Genomic_DNA"/>
</dbReference>
<dbReference type="Proteomes" id="UP000059419">
    <property type="component" value="Chromosome 1"/>
</dbReference>
<protein>
    <submittedName>
        <fullName evidence="1">Uncharacterized protein</fullName>
    </submittedName>
</protein>
<proteinExistence type="predicted"/>
<evidence type="ECO:0000313" key="2">
    <source>
        <dbReference type="Proteomes" id="UP000059419"/>
    </source>
</evidence>
<keyword evidence="2" id="KW-1185">Reference proteome</keyword>
<accession>A0A0U5E5H4</accession>
<sequence length="39" mass="4396">MRFCQQYLLLSRIKATCHVSKHAGLIEKSNFNRSVSASA</sequence>
<organism evidence="1 2">
    <name type="scientific">Duffyella gerundensis</name>
    <dbReference type="NCBI Taxonomy" id="1619313"/>
    <lineage>
        <taxon>Bacteria</taxon>
        <taxon>Pseudomonadati</taxon>
        <taxon>Pseudomonadota</taxon>
        <taxon>Gammaproteobacteria</taxon>
        <taxon>Enterobacterales</taxon>
        <taxon>Erwiniaceae</taxon>
        <taxon>Duffyella</taxon>
    </lineage>
</organism>
<gene>
    <name evidence="1" type="ORF">EM595_0048</name>
</gene>
<reference evidence="2" key="1">
    <citation type="submission" date="2015-11" db="EMBL/GenBank/DDBJ databases">
        <authorList>
            <person name="Blom J."/>
        </authorList>
    </citation>
    <scope>NUCLEOTIDE SEQUENCE [LARGE SCALE GENOMIC DNA]</scope>
</reference>